<evidence type="ECO:0000256" key="7">
    <source>
        <dbReference type="ARBA" id="ARBA00023004"/>
    </source>
</evidence>
<dbReference type="Proteomes" id="UP001603857">
    <property type="component" value="Unassembled WGS sequence"/>
</dbReference>
<dbReference type="GO" id="GO:0002229">
    <property type="term" value="P:defense response to oomycetes"/>
    <property type="evidence" value="ECO:0007669"/>
    <property type="project" value="UniProtKB-ARBA"/>
</dbReference>
<dbReference type="PANTHER" id="PTHR47991">
    <property type="entry name" value="OXOGLUTARATE/IRON-DEPENDENT DIOXYGENASE"/>
    <property type="match status" value="1"/>
</dbReference>
<evidence type="ECO:0000256" key="4">
    <source>
        <dbReference type="ARBA" id="ARBA00022896"/>
    </source>
</evidence>
<gene>
    <name evidence="11" type="ORF">Fmac_027825</name>
</gene>
<evidence type="ECO:0000256" key="5">
    <source>
        <dbReference type="ARBA" id="ARBA00022964"/>
    </source>
</evidence>
<keyword evidence="4" id="KW-0847">Vitamin C</keyword>
<evidence type="ECO:0000256" key="3">
    <source>
        <dbReference type="ARBA" id="ARBA00022723"/>
    </source>
</evidence>
<comment type="caution">
    <text evidence="11">The sequence shown here is derived from an EMBL/GenBank/DDBJ whole genome shotgun (WGS) entry which is preliminary data.</text>
</comment>
<evidence type="ECO:0000256" key="1">
    <source>
        <dbReference type="ARBA" id="ARBA00001961"/>
    </source>
</evidence>
<feature type="domain" description="Fe2OG dioxygenase" evidence="10">
    <location>
        <begin position="189"/>
        <end position="289"/>
    </location>
</feature>
<dbReference type="InterPro" id="IPR027443">
    <property type="entry name" value="IPNS-like_sf"/>
</dbReference>
<dbReference type="GO" id="GO:0031418">
    <property type="term" value="F:L-ascorbic acid binding"/>
    <property type="evidence" value="ECO:0007669"/>
    <property type="project" value="UniProtKB-KW"/>
</dbReference>
<dbReference type="InterPro" id="IPR005123">
    <property type="entry name" value="Oxoglu/Fe-dep_dioxygenase_dom"/>
</dbReference>
<dbReference type="Pfam" id="PF14226">
    <property type="entry name" value="DIOX_N"/>
    <property type="match status" value="1"/>
</dbReference>
<dbReference type="InterPro" id="IPR026992">
    <property type="entry name" value="DIOX_N"/>
</dbReference>
<comment type="catalytic activity">
    <reaction evidence="8">
        <text>salicylate + NADH + O2 + H(+) = 2,3-dihydroxybenzoate + NAD(+) + H2O</text>
        <dbReference type="Rhea" id="RHEA:51792"/>
        <dbReference type="ChEBI" id="CHEBI:15377"/>
        <dbReference type="ChEBI" id="CHEBI:15378"/>
        <dbReference type="ChEBI" id="CHEBI:15379"/>
        <dbReference type="ChEBI" id="CHEBI:30762"/>
        <dbReference type="ChEBI" id="CHEBI:36654"/>
        <dbReference type="ChEBI" id="CHEBI:57540"/>
        <dbReference type="ChEBI" id="CHEBI:57945"/>
    </reaction>
</comment>
<comment type="similarity">
    <text evidence="2 9">Belongs to the iron/ascorbate-dependent oxidoreductase family.</text>
</comment>
<evidence type="ECO:0000256" key="8">
    <source>
        <dbReference type="ARBA" id="ARBA00052233"/>
    </source>
</evidence>
<dbReference type="InterPro" id="IPR044861">
    <property type="entry name" value="IPNS-like_FE2OG_OXY"/>
</dbReference>
<evidence type="ECO:0000313" key="12">
    <source>
        <dbReference type="Proteomes" id="UP001603857"/>
    </source>
</evidence>
<dbReference type="Pfam" id="PF03171">
    <property type="entry name" value="2OG-FeII_Oxy"/>
    <property type="match status" value="1"/>
</dbReference>
<keyword evidence="12" id="KW-1185">Reference proteome</keyword>
<dbReference type="Gene3D" id="2.60.120.330">
    <property type="entry name" value="B-lactam Antibiotic, Isopenicillin N Synthase, Chain"/>
    <property type="match status" value="1"/>
</dbReference>
<dbReference type="InterPro" id="IPR050295">
    <property type="entry name" value="Plant_2OG-oxidoreductases"/>
</dbReference>
<dbReference type="EMBL" id="JBGMDY010000009">
    <property type="protein sequence ID" value="KAL2323446.1"/>
    <property type="molecule type" value="Genomic_DNA"/>
</dbReference>
<dbReference type="PROSITE" id="PS51471">
    <property type="entry name" value="FE2OG_OXY"/>
    <property type="match status" value="1"/>
</dbReference>
<reference evidence="11 12" key="1">
    <citation type="submission" date="2024-08" db="EMBL/GenBank/DDBJ databases">
        <title>Insights into the chromosomal genome structure of Flemingia macrophylla.</title>
        <authorList>
            <person name="Ding Y."/>
            <person name="Zhao Y."/>
            <person name="Bi W."/>
            <person name="Wu M."/>
            <person name="Zhao G."/>
            <person name="Gong Y."/>
            <person name="Li W."/>
            <person name="Zhang P."/>
        </authorList>
    </citation>
    <scope>NUCLEOTIDE SEQUENCE [LARGE SCALE GENOMIC DNA]</scope>
    <source>
        <strain evidence="11">DYQJB</strain>
        <tissue evidence="11">Leaf</tissue>
    </source>
</reference>
<keyword evidence="7 9" id="KW-0408">Iron</keyword>
<keyword evidence="3 9" id="KW-0479">Metal-binding</keyword>
<dbReference type="FunFam" id="2.60.120.330:FF:000007">
    <property type="entry name" value="Protein DMR6-like oxygenase 2"/>
    <property type="match status" value="1"/>
</dbReference>
<dbReference type="GO" id="GO:0051213">
    <property type="term" value="F:dioxygenase activity"/>
    <property type="evidence" value="ECO:0007669"/>
    <property type="project" value="UniProtKB-KW"/>
</dbReference>
<accession>A0ABD1LIZ4</accession>
<dbReference type="SUPFAM" id="SSF51197">
    <property type="entry name" value="Clavaminate synthase-like"/>
    <property type="match status" value="1"/>
</dbReference>
<protein>
    <recommendedName>
        <fullName evidence="10">Fe2OG dioxygenase domain-containing protein</fullName>
    </recommendedName>
</protein>
<evidence type="ECO:0000313" key="11">
    <source>
        <dbReference type="EMBL" id="KAL2323446.1"/>
    </source>
</evidence>
<keyword evidence="6 9" id="KW-0560">Oxidoreductase</keyword>
<proteinExistence type="inferred from homology"/>
<comment type="cofactor">
    <cofactor evidence="1">
        <name>L-ascorbate</name>
        <dbReference type="ChEBI" id="CHEBI:38290"/>
    </cofactor>
</comment>
<evidence type="ECO:0000259" key="10">
    <source>
        <dbReference type="PROSITE" id="PS51471"/>
    </source>
</evidence>
<name>A0ABD1LIZ4_9FABA</name>
<evidence type="ECO:0000256" key="2">
    <source>
        <dbReference type="ARBA" id="ARBA00008056"/>
    </source>
</evidence>
<dbReference type="GO" id="GO:0046872">
    <property type="term" value="F:metal ion binding"/>
    <property type="evidence" value="ECO:0007669"/>
    <property type="project" value="UniProtKB-KW"/>
</dbReference>
<keyword evidence="5" id="KW-0223">Dioxygenase</keyword>
<evidence type="ECO:0000256" key="9">
    <source>
        <dbReference type="RuleBase" id="RU003682"/>
    </source>
</evidence>
<sequence length="341" mass="38285">MDKLLSNGSIVGSLPEDYVFPPELRPGNLKIPFGSNIPVIDLHEANHEAKSNTIQKIINASEEFGFFQVINHGISLNLMSEVRGVLKELFEMPAEEKQKLCSNDPSKTCKMFTSSVNYATEKVHLWRDNFRHPCHPLEQWQHLWPQNPTRYRECVGLFSVEVKKLASRILSLIGEGLGLKCGYFDNDVSGSVLLSINHYPPCPEPSLTLGITKHSDPNLITILLQDHVCGLQVLKDGNWIAVEPIPNAFVVNVGYQLQIISNGKLRSAEHRVVTNSHESRTSAAFLVGPTNDCLIEPAQALIDEHHPAIFRSFKYKEFLYCYGAKLDDVGKVLKSFETHKN</sequence>
<evidence type="ECO:0000256" key="6">
    <source>
        <dbReference type="ARBA" id="ARBA00023002"/>
    </source>
</evidence>
<dbReference type="AlphaFoldDB" id="A0ABD1LIZ4"/>
<organism evidence="11 12">
    <name type="scientific">Flemingia macrophylla</name>
    <dbReference type="NCBI Taxonomy" id="520843"/>
    <lineage>
        <taxon>Eukaryota</taxon>
        <taxon>Viridiplantae</taxon>
        <taxon>Streptophyta</taxon>
        <taxon>Embryophyta</taxon>
        <taxon>Tracheophyta</taxon>
        <taxon>Spermatophyta</taxon>
        <taxon>Magnoliopsida</taxon>
        <taxon>eudicotyledons</taxon>
        <taxon>Gunneridae</taxon>
        <taxon>Pentapetalae</taxon>
        <taxon>rosids</taxon>
        <taxon>fabids</taxon>
        <taxon>Fabales</taxon>
        <taxon>Fabaceae</taxon>
        <taxon>Papilionoideae</taxon>
        <taxon>50 kb inversion clade</taxon>
        <taxon>NPAAA clade</taxon>
        <taxon>indigoferoid/millettioid clade</taxon>
        <taxon>Phaseoleae</taxon>
        <taxon>Flemingia</taxon>
    </lineage>
</organism>